<dbReference type="Gene3D" id="3.40.30.10">
    <property type="entry name" value="Glutaredoxin"/>
    <property type="match status" value="1"/>
</dbReference>
<evidence type="ECO:0008006" key="4">
    <source>
        <dbReference type="Google" id="ProtNLM"/>
    </source>
</evidence>
<gene>
    <name evidence="2" type="ORF">FRY97_11555</name>
</gene>
<reference evidence="2 3" key="1">
    <citation type="submission" date="2019-08" db="EMBL/GenBank/DDBJ databases">
        <title>Genome of Phaeodactylibacter luteus.</title>
        <authorList>
            <person name="Bowman J.P."/>
        </authorList>
    </citation>
    <scope>NUCLEOTIDE SEQUENCE [LARGE SCALE GENOMIC DNA]</scope>
    <source>
        <strain evidence="2 3">KCTC 42180</strain>
    </source>
</reference>
<accession>A0A5C6RM34</accession>
<name>A0A5C6RM34_9BACT</name>
<sequence length="210" mass="23672">MAIIKGKNLVQIAGLFLFLVFLPLGSWYYLQTGLDYRLQARSELQDIAPLPEFHLKNYNDAVVHSNRFADLLVVGYFYSPAHKAAYGDVLSRLKQQFDGRPDVCFVAFSEGPQRSAQAFLQEFEVADTSQVFFLEGTGEELGQLAQAAALPEATGGLARNSHLFFADSSMIRGYYDLLRPDDLKLLVKHITLNLHPLEEPDIIFLRETEK</sequence>
<dbReference type="SUPFAM" id="SSF52833">
    <property type="entry name" value="Thioredoxin-like"/>
    <property type="match status" value="1"/>
</dbReference>
<dbReference type="EMBL" id="VOOR01000021">
    <property type="protein sequence ID" value="TXB62969.1"/>
    <property type="molecule type" value="Genomic_DNA"/>
</dbReference>
<evidence type="ECO:0000313" key="2">
    <source>
        <dbReference type="EMBL" id="TXB62969.1"/>
    </source>
</evidence>
<proteinExistence type="predicted"/>
<dbReference type="RefSeq" id="WP_147167689.1">
    <property type="nucleotide sequence ID" value="NZ_VOOR01000021.1"/>
</dbReference>
<keyword evidence="1" id="KW-0472">Membrane</keyword>
<comment type="caution">
    <text evidence="2">The sequence shown here is derived from an EMBL/GenBank/DDBJ whole genome shotgun (WGS) entry which is preliminary data.</text>
</comment>
<organism evidence="2 3">
    <name type="scientific">Phaeodactylibacter luteus</name>
    <dbReference type="NCBI Taxonomy" id="1564516"/>
    <lineage>
        <taxon>Bacteria</taxon>
        <taxon>Pseudomonadati</taxon>
        <taxon>Bacteroidota</taxon>
        <taxon>Saprospiria</taxon>
        <taxon>Saprospirales</taxon>
        <taxon>Haliscomenobacteraceae</taxon>
        <taxon>Phaeodactylibacter</taxon>
    </lineage>
</organism>
<dbReference type="InterPro" id="IPR036249">
    <property type="entry name" value="Thioredoxin-like_sf"/>
</dbReference>
<feature type="transmembrane region" description="Helical" evidence="1">
    <location>
        <begin position="12"/>
        <end position="30"/>
    </location>
</feature>
<evidence type="ECO:0000313" key="3">
    <source>
        <dbReference type="Proteomes" id="UP000321580"/>
    </source>
</evidence>
<keyword evidence="1" id="KW-1133">Transmembrane helix</keyword>
<keyword evidence="1" id="KW-0812">Transmembrane</keyword>
<dbReference type="Proteomes" id="UP000321580">
    <property type="component" value="Unassembled WGS sequence"/>
</dbReference>
<dbReference type="OrthoDB" id="1492576at2"/>
<evidence type="ECO:0000256" key="1">
    <source>
        <dbReference type="SAM" id="Phobius"/>
    </source>
</evidence>
<dbReference type="AlphaFoldDB" id="A0A5C6RM34"/>
<protein>
    <recommendedName>
        <fullName evidence="4">Redoxin domain-containing protein</fullName>
    </recommendedName>
</protein>
<keyword evidence="3" id="KW-1185">Reference proteome</keyword>